<protein>
    <submittedName>
        <fullName evidence="5">Lectin BRA-3</fullName>
    </submittedName>
</protein>
<dbReference type="PANTHER" id="PTHR46746:SF9">
    <property type="entry name" value="CD209 ANTIGEN-LIKE PROTEIN C-LIKE"/>
    <property type="match status" value="1"/>
</dbReference>
<dbReference type="Proteomes" id="UP000440578">
    <property type="component" value="Unassembled WGS sequence"/>
</dbReference>
<name>A0A6A4X4L8_AMPAM</name>
<keyword evidence="1" id="KW-0430">Lectin</keyword>
<sequence length="148" mass="16404">MVSLLQLTIGCSVALLANAACPSNEWRPFKGKCYYASTFDVGGWSISDVCNFGYPGSKSVSIHDIDVNSFLAHDLLDGQRAWMGLYRRAGYSGFHWEDESPLDWTFWSSIPTGTDERCANINQVESTGQWGSLPCGAPLRFLCETFET</sequence>
<evidence type="ECO:0000256" key="2">
    <source>
        <dbReference type="ARBA" id="ARBA00023157"/>
    </source>
</evidence>
<dbReference type="OrthoDB" id="3426327at2759"/>
<evidence type="ECO:0000256" key="3">
    <source>
        <dbReference type="SAM" id="SignalP"/>
    </source>
</evidence>
<dbReference type="Gene3D" id="3.10.100.10">
    <property type="entry name" value="Mannose-Binding Protein A, subunit A"/>
    <property type="match status" value="1"/>
</dbReference>
<reference evidence="5 6" key="1">
    <citation type="submission" date="2019-07" db="EMBL/GenBank/DDBJ databases">
        <title>Draft genome assembly of a fouling barnacle, Amphibalanus amphitrite (Darwin, 1854): The first reference genome for Thecostraca.</title>
        <authorList>
            <person name="Kim W."/>
        </authorList>
    </citation>
    <scope>NUCLEOTIDE SEQUENCE [LARGE SCALE GENOMIC DNA]</scope>
    <source>
        <strain evidence="5">SNU_AA5</strain>
        <tissue evidence="5">Soma without cirri and trophi</tissue>
    </source>
</reference>
<keyword evidence="2" id="KW-1015">Disulfide bond</keyword>
<evidence type="ECO:0000256" key="1">
    <source>
        <dbReference type="ARBA" id="ARBA00022734"/>
    </source>
</evidence>
<dbReference type="Pfam" id="PF00059">
    <property type="entry name" value="Lectin_C"/>
    <property type="match status" value="1"/>
</dbReference>
<dbReference type="EMBL" id="VIIS01000282">
    <property type="protein sequence ID" value="KAF0310924.1"/>
    <property type="molecule type" value="Genomic_DNA"/>
</dbReference>
<dbReference type="InterPro" id="IPR016187">
    <property type="entry name" value="CTDL_fold"/>
</dbReference>
<dbReference type="SMART" id="SM00034">
    <property type="entry name" value="CLECT"/>
    <property type="match status" value="1"/>
</dbReference>
<dbReference type="GO" id="GO:0030246">
    <property type="term" value="F:carbohydrate binding"/>
    <property type="evidence" value="ECO:0007669"/>
    <property type="project" value="UniProtKB-KW"/>
</dbReference>
<organism evidence="5 6">
    <name type="scientific">Amphibalanus amphitrite</name>
    <name type="common">Striped barnacle</name>
    <name type="synonym">Balanus amphitrite</name>
    <dbReference type="NCBI Taxonomy" id="1232801"/>
    <lineage>
        <taxon>Eukaryota</taxon>
        <taxon>Metazoa</taxon>
        <taxon>Ecdysozoa</taxon>
        <taxon>Arthropoda</taxon>
        <taxon>Crustacea</taxon>
        <taxon>Multicrustacea</taxon>
        <taxon>Cirripedia</taxon>
        <taxon>Thoracica</taxon>
        <taxon>Thoracicalcarea</taxon>
        <taxon>Balanomorpha</taxon>
        <taxon>Balanoidea</taxon>
        <taxon>Balanidae</taxon>
        <taxon>Amphibalaninae</taxon>
        <taxon>Amphibalanus</taxon>
    </lineage>
</organism>
<keyword evidence="3" id="KW-0732">Signal</keyword>
<dbReference type="InterPro" id="IPR018378">
    <property type="entry name" value="C-type_lectin_CS"/>
</dbReference>
<feature type="signal peptide" evidence="3">
    <location>
        <begin position="1"/>
        <end position="19"/>
    </location>
</feature>
<dbReference type="CDD" id="cd00037">
    <property type="entry name" value="CLECT"/>
    <property type="match status" value="1"/>
</dbReference>
<gene>
    <name evidence="5" type="primary">LEC3_11</name>
    <name evidence="5" type="ORF">FJT64_018214</name>
</gene>
<feature type="chain" id="PRO_5025534289" evidence="3">
    <location>
        <begin position="20"/>
        <end position="148"/>
    </location>
</feature>
<dbReference type="PROSITE" id="PS00615">
    <property type="entry name" value="C_TYPE_LECTIN_1"/>
    <property type="match status" value="1"/>
</dbReference>
<proteinExistence type="predicted"/>
<accession>A0A6A4X4L8</accession>
<dbReference type="InterPro" id="IPR001304">
    <property type="entry name" value="C-type_lectin-like"/>
</dbReference>
<evidence type="ECO:0000259" key="4">
    <source>
        <dbReference type="PROSITE" id="PS50041"/>
    </source>
</evidence>
<dbReference type="AlphaFoldDB" id="A0A6A4X4L8"/>
<dbReference type="PANTHER" id="PTHR46746">
    <property type="entry name" value="KILLER CELL LECTIN-LIKE RECEPTOR SUBFAMILY F MEMBER 2"/>
    <property type="match status" value="1"/>
</dbReference>
<comment type="caution">
    <text evidence="5">The sequence shown here is derived from an EMBL/GenBank/DDBJ whole genome shotgun (WGS) entry which is preliminary data.</text>
</comment>
<dbReference type="InterPro" id="IPR016186">
    <property type="entry name" value="C-type_lectin-like/link_sf"/>
</dbReference>
<feature type="domain" description="C-type lectin" evidence="4">
    <location>
        <begin position="29"/>
        <end position="144"/>
    </location>
</feature>
<evidence type="ECO:0000313" key="6">
    <source>
        <dbReference type="Proteomes" id="UP000440578"/>
    </source>
</evidence>
<dbReference type="InterPro" id="IPR051379">
    <property type="entry name" value="C-type_Lectin_Receptor_IMM"/>
</dbReference>
<dbReference type="PROSITE" id="PS50041">
    <property type="entry name" value="C_TYPE_LECTIN_2"/>
    <property type="match status" value="1"/>
</dbReference>
<keyword evidence="6" id="KW-1185">Reference proteome</keyword>
<dbReference type="SUPFAM" id="SSF56436">
    <property type="entry name" value="C-type lectin-like"/>
    <property type="match status" value="1"/>
</dbReference>
<evidence type="ECO:0000313" key="5">
    <source>
        <dbReference type="EMBL" id="KAF0310924.1"/>
    </source>
</evidence>